<dbReference type="InterPro" id="IPR020084">
    <property type="entry name" value="NUDIX_hydrolase_CS"/>
</dbReference>
<dbReference type="GO" id="GO:0008413">
    <property type="term" value="F:8-oxo-7,8-dihydroguanosine triphosphate pyrophosphatase activity"/>
    <property type="evidence" value="ECO:0007669"/>
    <property type="project" value="InterPro"/>
</dbReference>
<dbReference type="EC" id="3.6.1.55" evidence="12"/>
<dbReference type="PANTHER" id="PTHR47707:SF1">
    <property type="entry name" value="NUDIX HYDROLASE FAMILY PROTEIN"/>
    <property type="match status" value="1"/>
</dbReference>
<feature type="domain" description="Nudix hydrolase" evidence="19">
    <location>
        <begin position="9"/>
        <end position="138"/>
    </location>
</feature>
<evidence type="ECO:0000313" key="20">
    <source>
        <dbReference type="EMBL" id="CDI01382.1"/>
    </source>
</evidence>
<evidence type="ECO:0000256" key="16">
    <source>
        <dbReference type="ARBA" id="ARBA00042798"/>
    </source>
</evidence>
<keyword evidence="3" id="KW-0515">Mutator protein</keyword>
<dbReference type="PANTHER" id="PTHR47707">
    <property type="entry name" value="8-OXO-DGTP DIPHOSPHATASE"/>
    <property type="match status" value="1"/>
</dbReference>
<evidence type="ECO:0000256" key="4">
    <source>
        <dbReference type="ARBA" id="ARBA00022705"/>
    </source>
</evidence>
<dbReference type="RefSeq" id="WP_048670482.1">
    <property type="nucleotide sequence ID" value="NZ_CBTJ020000020.1"/>
</dbReference>
<comment type="cofactor">
    <cofactor evidence="1 18">
        <name>Mg(2+)</name>
        <dbReference type="ChEBI" id="CHEBI:18420"/>
    </cofactor>
</comment>
<feature type="binding site" evidence="18">
    <location>
        <position position="65"/>
    </location>
    <ligand>
        <name>Mg(2+)</name>
        <dbReference type="ChEBI" id="CHEBI:18420"/>
    </ligand>
</feature>
<dbReference type="PROSITE" id="PS51462">
    <property type="entry name" value="NUDIX"/>
    <property type="match status" value="1"/>
</dbReference>
<keyword evidence="21" id="KW-1185">Reference proteome</keyword>
<dbReference type="GO" id="GO:0046872">
    <property type="term" value="F:metal ion binding"/>
    <property type="evidence" value="ECO:0007669"/>
    <property type="project" value="UniProtKB-KW"/>
</dbReference>
<evidence type="ECO:0000256" key="6">
    <source>
        <dbReference type="ARBA" id="ARBA00022763"/>
    </source>
</evidence>
<dbReference type="InterPro" id="IPR015797">
    <property type="entry name" value="NUDIX_hydrolase-like_dom_sf"/>
</dbReference>
<dbReference type="SUPFAM" id="SSF55811">
    <property type="entry name" value="Nudix"/>
    <property type="match status" value="1"/>
</dbReference>
<evidence type="ECO:0000256" key="7">
    <source>
        <dbReference type="ARBA" id="ARBA00022801"/>
    </source>
</evidence>
<feature type="binding site" evidence="17">
    <location>
        <position position="31"/>
    </location>
    <ligand>
        <name>8-oxo-dGTP</name>
        <dbReference type="ChEBI" id="CHEBI:77896"/>
    </ligand>
</feature>
<name>W6M1S3_9GAMM</name>
<feature type="binding site" evidence="18">
    <location>
        <position position="45"/>
    </location>
    <ligand>
        <name>Mg(2+)</name>
        <dbReference type="ChEBI" id="CHEBI:18420"/>
    </ligand>
</feature>
<dbReference type="InterPro" id="IPR029119">
    <property type="entry name" value="MutY_C"/>
</dbReference>
<evidence type="ECO:0000256" key="17">
    <source>
        <dbReference type="PIRSR" id="PIRSR603561-1"/>
    </source>
</evidence>
<evidence type="ECO:0000256" key="11">
    <source>
        <dbReference type="ARBA" id="ARBA00036904"/>
    </source>
</evidence>
<protein>
    <recommendedName>
        <fullName evidence="13">8-oxo-dGTP diphosphatase</fullName>
        <ecNumber evidence="12">3.6.1.55</ecNumber>
    </recommendedName>
    <alternativeName>
        <fullName evidence="16">7,8-dihydro-8-oxoguanine-triphosphatase</fullName>
    </alternativeName>
    <alternativeName>
        <fullName evidence="15">Mutator protein MutT</fullName>
    </alternativeName>
    <alternativeName>
        <fullName evidence="14">dGTP pyrophosphohydrolase</fullName>
    </alternativeName>
</protein>
<organism evidence="20 21">
    <name type="scientific">Candidatus Competibacter denitrificans Run_A_D11</name>
    <dbReference type="NCBI Taxonomy" id="1400863"/>
    <lineage>
        <taxon>Bacteria</taxon>
        <taxon>Pseudomonadati</taxon>
        <taxon>Pseudomonadota</taxon>
        <taxon>Gammaproteobacteria</taxon>
        <taxon>Candidatus Competibacteraceae</taxon>
        <taxon>Candidatus Competibacter</taxon>
    </lineage>
</organism>
<dbReference type="GO" id="GO:0044716">
    <property type="term" value="F:8-oxo-GDP phosphatase activity"/>
    <property type="evidence" value="ECO:0007669"/>
    <property type="project" value="TreeGrafter"/>
</dbReference>
<dbReference type="AlphaFoldDB" id="W6M1S3"/>
<evidence type="ECO:0000256" key="14">
    <source>
        <dbReference type="ARBA" id="ARBA00041592"/>
    </source>
</evidence>
<evidence type="ECO:0000256" key="9">
    <source>
        <dbReference type="ARBA" id="ARBA00023204"/>
    </source>
</evidence>
<dbReference type="Pfam" id="PF14815">
    <property type="entry name" value="NUDIX_4"/>
    <property type="match status" value="1"/>
</dbReference>
<dbReference type="Gene3D" id="3.90.79.10">
    <property type="entry name" value="Nucleoside Triphosphate Pyrophosphohydrolase"/>
    <property type="match status" value="1"/>
</dbReference>
<dbReference type="InterPro" id="IPR047127">
    <property type="entry name" value="MutT-like"/>
</dbReference>
<dbReference type="CDD" id="cd03425">
    <property type="entry name" value="NUDIX_MutT_NudA_like"/>
    <property type="match status" value="1"/>
</dbReference>
<dbReference type="FunFam" id="3.90.79.10:FF:000014">
    <property type="entry name" value="8-oxo-dGTP diphosphatase MutT"/>
    <property type="match status" value="1"/>
</dbReference>
<evidence type="ECO:0000313" key="21">
    <source>
        <dbReference type="Proteomes" id="UP000035760"/>
    </source>
</evidence>
<proteinExistence type="inferred from homology"/>
<evidence type="ECO:0000256" key="18">
    <source>
        <dbReference type="PIRSR" id="PIRSR603561-2"/>
    </source>
</evidence>
<dbReference type="InterPro" id="IPR020476">
    <property type="entry name" value="Nudix_hydrolase"/>
</dbReference>
<dbReference type="NCBIfam" id="TIGR00586">
    <property type="entry name" value="mutt"/>
    <property type="match status" value="1"/>
</dbReference>
<keyword evidence="9" id="KW-0234">DNA repair</keyword>
<keyword evidence="4" id="KW-0235">DNA replication</keyword>
<keyword evidence="6" id="KW-0227">DNA damage</keyword>
<evidence type="ECO:0000256" key="2">
    <source>
        <dbReference type="ARBA" id="ARBA00005582"/>
    </source>
</evidence>
<evidence type="ECO:0000256" key="1">
    <source>
        <dbReference type="ARBA" id="ARBA00001946"/>
    </source>
</evidence>
<dbReference type="InterPro" id="IPR000086">
    <property type="entry name" value="NUDIX_hydrolase_dom"/>
</dbReference>
<reference evidence="20" key="1">
    <citation type="submission" date="2013-07" db="EMBL/GenBank/DDBJ databases">
        <authorList>
            <person name="McIlroy S."/>
        </authorList>
    </citation>
    <scope>NUCLEOTIDE SEQUENCE [LARGE SCALE GENOMIC DNA]</scope>
    <source>
        <strain evidence="20">Run_A_D11</strain>
    </source>
</reference>
<evidence type="ECO:0000256" key="8">
    <source>
        <dbReference type="ARBA" id="ARBA00022842"/>
    </source>
</evidence>
<comment type="catalytic activity">
    <reaction evidence="10">
        <text>8-oxo-dGTP + H2O = 8-oxo-dGMP + diphosphate + H(+)</text>
        <dbReference type="Rhea" id="RHEA:31575"/>
        <dbReference type="ChEBI" id="CHEBI:15377"/>
        <dbReference type="ChEBI" id="CHEBI:15378"/>
        <dbReference type="ChEBI" id="CHEBI:33019"/>
        <dbReference type="ChEBI" id="CHEBI:63224"/>
        <dbReference type="ChEBI" id="CHEBI:77896"/>
        <dbReference type="EC" id="3.6.1.55"/>
    </reaction>
</comment>
<dbReference type="GO" id="GO:0006260">
    <property type="term" value="P:DNA replication"/>
    <property type="evidence" value="ECO:0007669"/>
    <property type="project" value="UniProtKB-KW"/>
</dbReference>
<evidence type="ECO:0000256" key="5">
    <source>
        <dbReference type="ARBA" id="ARBA00022723"/>
    </source>
</evidence>
<keyword evidence="8 18" id="KW-0460">Magnesium</keyword>
<dbReference type="InterPro" id="IPR003561">
    <property type="entry name" value="Mutator_MutT"/>
</dbReference>
<evidence type="ECO:0000259" key="19">
    <source>
        <dbReference type="PROSITE" id="PS51462"/>
    </source>
</evidence>
<dbReference type="GO" id="GO:0035539">
    <property type="term" value="F:8-oxo-7,8-dihydrodeoxyguanosine triphosphate pyrophosphatase activity"/>
    <property type="evidence" value="ECO:0007669"/>
    <property type="project" value="UniProtKB-EC"/>
</dbReference>
<dbReference type="GO" id="GO:0006281">
    <property type="term" value="P:DNA repair"/>
    <property type="evidence" value="ECO:0007669"/>
    <property type="project" value="UniProtKB-KW"/>
</dbReference>
<evidence type="ECO:0000256" key="15">
    <source>
        <dbReference type="ARBA" id="ARBA00041979"/>
    </source>
</evidence>
<keyword evidence="5 18" id="KW-0479">Metal-binding</keyword>
<evidence type="ECO:0000256" key="3">
    <source>
        <dbReference type="ARBA" id="ARBA00022457"/>
    </source>
</evidence>
<comment type="similarity">
    <text evidence="2">Belongs to the Nudix hydrolase family.</text>
</comment>
<dbReference type="Proteomes" id="UP000035760">
    <property type="component" value="Unassembled WGS sequence"/>
</dbReference>
<dbReference type="OrthoDB" id="9810648at2"/>
<dbReference type="GO" id="GO:0044715">
    <property type="term" value="F:8-oxo-dGDP phosphatase activity"/>
    <property type="evidence" value="ECO:0007669"/>
    <property type="project" value="TreeGrafter"/>
</dbReference>
<dbReference type="EMBL" id="CBTJ020000020">
    <property type="protein sequence ID" value="CDI01382.1"/>
    <property type="molecule type" value="Genomic_DNA"/>
</dbReference>
<evidence type="ECO:0000256" key="10">
    <source>
        <dbReference type="ARBA" id="ARBA00035861"/>
    </source>
</evidence>
<dbReference type="STRING" id="1400863.BN873_150170"/>
<keyword evidence="7" id="KW-0378">Hydrolase</keyword>
<dbReference type="PROSITE" id="PS00893">
    <property type="entry name" value="NUDIX_BOX"/>
    <property type="match status" value="1"/>
</dbReference>
<accession>W6M1S3</accession>
<evidence type="ECO:0000256" key="13">
    <source>
        <dbReference type="ARBA" id="ARBA00040794"/>
    </source>
</evidence>
<comment type="catalytic activity">
    <reaction evidence="11">
        <text>8-oxo-GTP + H2O = 8-oxo-GMP + diphosphate + H(+)</text>
        <dbReference type="Rhea" id="RHEA:67616"/>
        <dbReference type="ChEBI" id="CHEBI:15377"/>
        <dbReference type="ChEBI" id="CHEBI:15378"/>
        <dbReference type="ChEBI" id="CHEBI:33019"/>
        <dbReference type="ChEBI" id="CHEBI:143553"/>
        <dbReference type="ChEBI" id="CHEBI:145694"/>
    </reaction>
</comment>
<sequence>MSETTGAAPIVHVAVGVLVDPRTGAVLVARRPEHAHQGGCWEFPGGKVETGETVIAALQRELREELGIELDNAEPFLQVSHAYPEKTVLLNVWRVDAYRGEPHGREGQPLAWLEPKDMLESSFPAADAPIIEQLRAMRN</sequence>
<gene>
    <name evidence="20" type="ORF">BN873_150170</name>
</gene>
<reference evidence="20" key="2">
    <citation type="submission" date="2014-03" db="EMBL/GenBank/DDBJ databases">
        <title>Candidatus Competibacter-lineage genomes retrieved from metagenomes reveal functional metabolic diversity.</title>
        <authorList>
            <person name="McIlroy S.J."/>
            <person name="Albertsen M."/>
            <person name="Andresen E.K."/>
            <person name="Saunders A.M."/>
            <person name="Kristiansen R."/>
            <person name="Stokholm-Bjerregaard M."/>
            <person name="Nielsen K.L."/>
            <person name="Nielsen P.H."/>
        </authorList>
    </citation>
    <scope>NUCLEOTIDE SEQUENCE</scope>
    <source>
        <strain evidence="20">Run_A_D11</strain>
    </source>
</reference>
<dbReference type="PRINTS" id="PR00502">
    <property type="entry name" value="NUDIXFAMILY"/>
</dbReference>
<feature type="binding site" evidence="17">
    <location>
        <position position="36"/>
    </location>
    <ligand>
        <name>8-oxo-dGTP</name>
        <dbReference type="ChEBI" id="CHEBI:77896"/>
    </ligand>
</feature>
<evidence type="ECO:0000256" key="12">
    <source>
        <dbReference type="ARBA" id="ARBA00038905"/>
    </source>
</evidence>
<comment type="caution">
    <text evidence="20">The sequence shown here is derived from an EMBL/GenBank/DDBJ whole genome shotgun (WGS) entry which is preliminary data.</text>
</comment>
<feature type="binding site" evidence="17">
    <location>
        <begin position="42"/>
        <end position="45"/>
    </location>
    <ligand>
        <name>8-oxo-dGTP</name>
        <dbReference type="ChEBI" id="CHEBI:77896"/>
    </ligand>
</feature>